<feature type="compositionally biased region" description="Polar residues" evidence="12">
    <location>
        <begin position="11"/>
        <end position="25"/>
    </location>
</feature>
<evidence type="ECO:0000313" key="15">
    <source>
        <dbReference type="Proteomes" id="UP000095280"/>
    </source>
</evidence>
<proteinExistence type="predicted"/>
<evidence type="ECO:0000256" key="5">
    <source>
        <dbReference type="ARBA" id="ARBA00022826"/>
    </source>
</evidence>
<dbReference type="Gene3D" id="3.30.710.10">
    <property type="entry name" value="Potassium Channel Kv1.1, Chain A"/>
    <property type="match status" value="1"/>
</dbReference>
<feature type="transmembrane region" description="Helical" evidence="13">
    <location>
        <begin position="534"/>
        <end position="555"/>
    </location>
</feature>
<feature type="transmembrane region" description="Helical" evidence="13">
    <location>
        <begin position="503"/>
        <end position="522"/>
    </location>
</feature>
<keyword evidence="2" id="KW-0813">Transport</keyword>
<dbReference type="Pfam" id="PF02214">
    <property type="entry name" value="BTB_2"/>
    <property type="match status" value="1"/>
</dbReference>
<feature type="compositionally biased region" description="Low complexity" evidence="12">
    <location>
        <begin position="641"/>
        <end position="651"/>
    </location>
</feature>
<evidence type="ECO:0000256" key="9">
    <source>
        <dbReference type="ARBA" id="ARBA00023065"/>
    </source>
</evidence>
<feature type="transmembrane region" description="Helical" evidence="13">
    <location>
        <begin position="414"/>
        <end position="435"/>
    </location>
</feature>
<keyword evidence="15" id="KW-1185">Reference proteome</keyword>
<evidence type="ECO:0000256" key="2">
    <source>
        <dbReference type="ARBA" id="ARBA00022448"/>
    </source>
</evidence>
<evidence type="ECO:0000256" key="10">
    <source>
        <dbReference type="ARBA" id="ARBA00023136"/>
    </source>
</evidence>
<dbReference type="PANTHER" id="PTHR11537:SF252">
    <property type="entry name" value="POTASSIUM VOLTAGE-GATED CHANNEL PROTEIN SHAW"/>
    <property type="match status" value="1"/>
</dbReference>
<dbReference type="FunFam" id="1.10.287.70:FF:000028">
    <property type="entry name" value="potassium voltage-gated channel subfamily D member 3"/>
    <property type="match status" value="1"/>
</dbReference>
<dbReference type="InterPro" id="IPR003968">
    <property type="entry name" value="K_chnl_volt-dep_Kv"/>
</dbReference>
<keyword evidence="8 13" id="KW-1133">Transmembrane helix</keyword>
<feature type="transmembrane region" description="Helical" evidence="13">
    <location>
        <begin position="326"/>
        <end position="345"/>
    </location>
</feature>
<feature type="transmembrane region" description="Helical" evidence="13">
    <location>
        <begin position="379"/>
        <end position="402"/>
    </location>
</feature>
<keyword evidence="7" id="KW-0630">Potassium</keyword>
<dbReference type="InterPro" id="IPR028325">
    <property type="entry name" value="VG_K_chnl"/>
</dbReference>
<feature type="region of interest" description="Disordered" evidence="12">
    <location>
        <begin position="592"/>
        <end position="674"/>
    </location>
</feature>
<accession>A0A1I8J9J8</accession>
<dbReference type="FunFam" id="3.30.710.10:FF:000002">
    <property type="entry name" value="Potassium voltage-gated channel subfamily C member 2"/>
    <property type="match status" value="1"/>
</dbReference>
<feature type="domain" description="BTB" evidence="14">
    <location>
        <begin position="163"/>
        <end position="267"/>
    </location>
</feature>
<dbReference type="GO" id="GO:0005251">
    <property type="term" value="F:delayed rectifier potassium channel activity"/>
    <property type="evidence" value="ECO:0007669"/>
    <property type="project" value="TreeGrafter"/>
</dbReference>
<evidence type="ECO:0000256" key="6">
    <source>
        <dbReference type="ARBA" id="ARBA00022882"/>
    </source>
</evidence>
<dbReference type="PRINTS" id="PR00169">
    <property type="entry name" value="KCHANNEL"/>
</dbReference>
<evidence type="ECO:0000256" key="4">
    <source>
        <dbReference type="ARBA" id="ARBA00022692"/>
    </source>
</evidence>
<keyword evidence="10 13" id="KW-0472">Membrane</keyword>
<dbReference type="Pfam" id="PF00520">
    <property type="entry name" value="Ion_trans"/>
    <property type="match status" value="1"/>
</dbReference>
<dbReference type="CDD" id="cd18379">
    <property type="entry name" value="BTB_POZ_Kv3_KCNC"/>
    <property type="match status" value="1"/>
</dbReference>
<feature type="compositionally biased region" description="Acidic residues" evidence="12">
    <location>
        <begin position="598"/>
        <end position="607"/>
    </location>
</feature>
<feature type="region of interest" description="Disordered" evidence="12">
    <location>
        <begin position="1"/>
        <end position="115"/>
    </location>
</feature>
<evidence type="ECO:0000256" key="12">
    <source>
        <dbReference type="SAM" id="MobiDB-lite"/>
    </source>
</evidence>
<dbReference type="AlphaFoldDB" id="A0A1I8J9J8"/>
<organism evidence="15 16">
    <name type="scientific">Macrostomum lignano</name>
    <dbReference type="NCBI Taxonomy" id="282301"/>
    <lineage>
        <taxon>Eukaryota</taxon>
        <taxon>Metazoa</taxon>
        <taxon>Spiralia</taxon>
        <taxon>Lophotrochozoa</taxon>
        <taxon>Platyhelminthes</taxon>
        <taxon>Rhabditophora</taxon>
        <taxon>Macrostomorpha</taxon>
        <taxon>Macrostomida</taxon>
        <taxon>Macrostomidae</taxon>
        <taxon>Macrostomum</taxon>
    </lineage>
</organism>
<dbReference type="SMART" id="SM00225">
    <property type="entry name" value="BTB"/>
    <property type="match status" value="1"/>
</dbReference>
<dbReference type="SUPFAM" id="SSF54695">
    <property type="entry name" value="POZ domain"/>
    <property type="match status" value="1"/>
</dbReference>
<comment type="subcellular location">
    <subcellularLocation>
        <location evidence="1">Membrane</location>
        <topology evidence="1">Multi-pass membrane protein</topology>
    </subcellularLocation>
</comment>
<feature type="compositionally biased region" description="Polar residues" evidence="12">
    <location>
        <begin position="76"/>
        <end position="86"/>
    </location>
</feature>
<dbReference type="GO" id="GO:0008076">
    <property type="term" value="C:voltage-gated potassium channel complex"/>
    <property type="evidence" value="ECO:0007669"/>
    <property type="project" value="InterPro"/>
</dbReference>
<evidence type="ECO:0000256" key="8">
    <source>
        <dbReference type="ARBA" id="ARBA00022989"/>
    </source>
</evidence>
<keyword evidence="11" id="KW-0407">Ion channel</keyword>
<dbReference type="Gene3D" id="1.20.120.350">
    <property type="entry name" value="Voltage-gated potassium channels. Chain C"/>
    <property type="match status" value="1"/>
</dbReference>
<dbReference type="InterPro" id="IPR000210">
    <property type="entry name" value="BTB/POZ_dom"/>
</dbReference>
<keyword evidence="3" id="KW-0633">Potassium transport</keyword>
<evidence type="ECO:0000256" key="13">
    <source>
        <dbReference type="SAM" id="Phobius"/>
    </source>
</evidence>
<reference evidence="16" key="1">
    <citation type="submission" date="2016-11" db="UniProtKB">
        <authorList>
            <consortium name="WormBaseParasite"/>
        </authorList>
    </citation>
    <scope>IDENTIFICATION</scope>
</reference>
<feature type="compositionally biased region" description="Basic residues" evidence="12">
    <location>
        <begin position="95"/>
        <end position="106"/>
    </location>
</feature>
<keyword evidence="6" id="KW-0851">Voltage-gated channel</keyword>
<feature type="compositionally biased region" description="Polar residues" evidence="12">
    <location>
        <begin position="657"/>
        <end position="667"/>
    </location>
</feature>
<keyword evidence="4 13" id="KW-0812">Transmembrane</keyword>
<protein>
    <submittedName>
        <fullName evidence="16">BTB domain-containing protein</fullName>
    </submittedName>
</protein>
<dbReference type="InterPro" id="IPR003131">
    <property type="entry name" value="T1-type_BTB"/>
</dbReference>
<evidence type="ECO:0000256" key="3">
    <source>
        <dbReference type="ARBA" id="ARBA00022538"/>
    </source>
</evidence>
<evidence type="ECO:0000256" key="7">
    <source>
        <dbReference type="ARBA" id="ARBA00022958"/>
    </source>
</evidence>
<evidence type="ECO:0000256" key="11">
    <source>
        <dbReference type="ARBA" id="ARBA00023303"/>
    </source>
</evidence>
<dbReference type="InterPro" id="IPR027359">
    <property type="entry name" value="Volt_channel_dom_sf"/>
</dbReference>
<dbReference type="GO" id="GO:0051260">
    <property type="term" value="P:protein homooligomerization"/>
    <property type="evidence" value="ECO:0007669"/>
    <property type="project" value="InterPro"/>
</dbReference>
<dbReference type="Gene3D" id="1.10.287.70">
    <property type="match status" value="1"/>
</dbReference>
<dbReference type="InterPro" id="IPR005821">
    <property type="entry name" value="Ion_trans_dom"/>
</dbReference>
<dbReference type="SUPFAM" id="SSF81324">
    <property type="entry name" value="Voltage-gated potassium channels"/>
    <property type="match status" value="1"/>
</dbReference>
<sequence length="768" mass="82658">MASPSIATVGEEQQQPGAAPQTVSQRRVGRRCGIIGGAAMSTTSGLASGESRRSMPFSSFRERRRADSEDRDAENDQQAIGNQSNPLDGAAEQRPRRHRRCHRRRGTTTAAGATDSGMSIAPAVSAAAAMAAGTAVASMAAARAGSLAKAGSIAPGRPPPPENRIVINVGGVRFETYKSTLKNIPDTRLAWLTETTSTNNADFDPDTGEYFFDRHSGVFAMILNYYRTGRLHTPMDICGPMFEEELAYWGIDEKQMESCCWTTYRTHRDAQETLAELNGGELSDDDDDDGENDTAKKFGIEEAAAPELTWWQRCRPRAWAWLEGQGILATVSVLFILASIVIFMVETLPSVRTVRPESNVSNCTGLTVSDCLRQTTPHAAIQVFDIVITFYFTLELLARILFCPQKGEFFKSVLNWIDIVAVFTAYVSYVVFYAMPPDSTCPEYFAIFKLTRHFSGLKILVHTMKASSRELMLLAIVFAIFVILCGTAVFICEQFVETHANEFTTIPIGFWWALVTMTTLGYGDVVPKSLPGYLVGGVCAISGVLVIALPVPIIARLKLPKRKKRVLVGAPDALKQTVGSLSEVGDDFIPGFGGGDYSESDDTEDSSAEGAAASQDEKLRTNGSAPETPPGITVEFMDVQSSSKKSLRSSLAVPDGSGNSDGQDSPGSNGGGAATAAAAAAGAVRTAFQFSAIPACREGRAFGPTEQLRLREPLATSRDQSRSTPDSDSFLTPRVSLMPEPPNPKDRRRRSLTPGVITTGASSSSGAI</sequence>
<dbReference type="Proteomes" id="UP000095280">
    <property type="component" value="Unplaced"/>
</dbReference>
<keyword evidence="9" id="KW-0406">Ion transport</keyword>
<evidence type="ECO:0000256" key="1">
    <source>
        <dbReference type="ARBA" id="ARBA00004141"/>
    </source>
</evidence>
<name>A0A1I8J9J8_9PLAT</name>
<feature type="transmembrane region" description="Helical" evidence="13">
    <location>
        <begin position="471"/>
        <end position="491"/>
    </location>
</feature>
<dbReference type="WBParaSite" id="maker-uti_cns_0046235-snap-gene-1.6-mRNA-1">
    <property type="protein sequence ID" value="maker-uti_cns_0046235-snap-gene-1.6-mRNA-1"/>
    <property type="gene ID" value="maker-uti_cns_0046235-snap-gene-1.6"/>
</dbReference>
<dbReference type="PRINTS" id="PR01491">
    <property type="entry name" value="KVCHANNEL"/>
</dbReference>
<evidence type="ECO:0000259" key="14">
    <source>
        <dbReference type="SMART" id="SM00225"/>
    </source>
</evidence>
<dbReference type="InterPro" id="IPR003974">
    <property type="entry name" value="K_chnl_volt-dep_Kv3"/>
</dbReference>
<evidence type="ECO:0000313" key="16">
    <source>
        <dbReference type="WBParaSite" id="maker-uti_cns_0046235-snap-gene-1.6-mRNA-1"/>
    </source>
</evidence>
<dbReference type="InterPro" id="IPR011333">
    <property type="entry name" value="SKP1/BTB/POZ_sf"/>
</dbReference>
<dbReference type="PRINTS" id="PR01498">
    <property type="entry name" value="SHAWCHANNEL"/>
</dbReference>
<feature type="compositionally biased region" description="Polar residues" evidence="12">
    <location>
        <begin position="759"/>
        <end position="768"/>
    </location>
</feature>
<feature type="region of interest" description="Disordered" evidence="12">
    <location>
        <begin position="707"/>
        <end position="768"/>
    </location>
</feature>
<keyword evidence="5" id="KW-0631">Potassium channel</keyword>
<dbReference type="GO" id="GO:0001508">
    <property type="term" value="P:action potential"/>
    <property type="evidence" value="ECO:0007669"/>
    <property type="project" value="TreeGrafter"/>
</dbReference>
<dbReference type="PANTHER" id="PTHR11537">
    <property type="entry name" value="VOLTAGE-GATED POTASSIUM CHANNEL"/>
    <property type="match status" value="1"/>
</dbReference>